<gene>
    <name evidence="1" type="ORF">M9H77_18363</name>
</gene>
<accession>A0ACC0B787</accession>
<dbReference type="Proteomes" id="UP001060085">
    <property type="component" value="Linkage Group LG04"/>
</dbReference>
<evidence type="ECO:0000313" key="1">
    <source>
        <dbReference type="EMBL" id="KAI5668510.1"/>
    </source>
</evidence>
<name>A0ACC0B787_CATRO</name>
<dbReference type="EMBL" id="CM044704">
    <property type="protein sequence ID" value="KAI5668510.1"/>
    <property type="molecule type" value="Genomic_DNA"/>
</dbReference>
<protein>
    <submittedName>
        <fullName evidence="1">Uncharacterized protein</fullName>
    </submittedName>
</protein>
<reference evidence="2" key="1">
    <citation type="journal article" date="2023" name="Nat. Plants">
        <title>Single-cell RNA sequencing provides a high-resolution roadmap for understanding the multicellular compartmentation of specialized metabolism.</title>
        <authorList>
            <person name="Sun S."/>
            <person name="Shen X."/>
            <person name="Li Y."/>
            <person name="Li Y."/>
            <person name="Wang S."/>
            <person name="Li R."/>
            <person name="Zhang H."/>
            <person name="Shen G."/>
            <person name="Guo B."/>
            <person name="Wei J."/>
            <person name="Xu J."/>
            <person name="St-Pierre B."/>
            <person name="Chen S."/>
            <person name="Sun C."/>
        </authorList>
    </citation>
    <scope>NUCLEOTIDE SEQUENCE [LARGE SCALE GENOMIC DNA]</scope>
</reference>
<proteinExistence type="predicted"/>
<comment type="caution">
    <text evidence="1">The sequence shown here is derived from an EMBL/GenBank/DDBJ whole genome shotgun (WGS) entry which is preliminary data.</text>
</comment>
<evidence type="ECO:0000313" key="2">
    <source>
        <dbReference type="Proteomes" id="UP001060085"/>
    </source>
</evidence>
<keyword evidence="2" id="KW-1185">Reference proteome</keyword>
<sequence length="140" mass="16216">MISKKVILFKNPIMTSFLSHFTPRNASLIEINTASHLLNPKWKWLGRGESPLLEGTPRNRSVGYKGYGTNDYLGPTLRLVNIYMFRCNNNVLFVTKSFVGWFIGLILFMKLKETSKMEEIRVNGKEKTKDELDFHSTERL</sequence>
<organism evidence="1 2">
    <name type="scientific">Catharanthus roseus</name>
    <name type="common">Madagascar periwinkle</name>
    <name type="synonym">Vinca rosea</name>
    <dbReference type="NCBI Taxonomy" id="4058"/>
    <lineage>
        <taxon>Eukaryota</taxon>
        <taxon>Viridiplantae</taxon>
        <taxon>Streptophyta</taxon>
        <taxon>Embryophyta</taxon>
        <taxon>Tracheophyta</taxon>
        <taxon>Spermatophyta</taxon>
        <taxon>Magnoliopsida</taxon>
        <taxon>eudicotyledons</taxon>
        <taxon>Gunneridae</taxon>
        <taxon>Pentapetalae</taxon>
        <taxon>asterids</taxon>
        <taxon>lamiids</taxon>
        <taxon>Gentianales</taxon>
        <taxon>Apocynaceae</taxon>
        <taxon>Rauvolfioideae</taxon>
        <taxon>Vinceae</taxon>
        <taxon>Catharanthinae</taxon>
        <taxon>Catharanthus</taxon>
    </lineage>
</organism>